<proteinExistence type="inferred from homology"/>
<dbReference type="SUPFAM" id="SSF160059">
    <property type="entry name" value="PriA/YqbF domain"/>
    <property type="match status" value="1"/>
</dbReference>
<name>A0AAV5QI92_9ASCO</name>
<feature type="domain" description="GINS subunit" evidence="7">
    <location>
        <begin position="79"/>
        <end position="152"/>
    </location>
</feature>
<comment type="similarity">
    <text evidence="2 6">Belongs to the GINS4/SLD5 family.</text>
</comment>
<dbReference type="GO" id="GO:0006261">
    <property type="term" value="P:DNA-templated DNA replication"/>
    <property type="evidence" value="ECO:0007669"/>
    <property type="project" value="InterPro"/>
</dbReference>
<dbReference type="GO" id="GO:0000727">
    <property type="term" value="P:double-strand break repair via break-induced replication"/>
    <property type="evidence" value="ECO:0007669"/>
    <property type="project" value="TreeGrafter"/>
</dbReference>
<accession>A0AAV5QI92</accession>
<dbReference type="GO" id="GO:0000811">
    <property type="term" value="C:GINS complex"/>
    <property type="evidence" value="ECO:0007669"/>
    <property type="project" value="UniProtKB-UniRule"/>
</dbReference>
<keyword evidence="10" id="KW-1185">Reference proteome</keyword>
<dbReference type="RefSeq" id="XP_064850868.1">
    <property type="nucleotide sequence ID" value="XM_064994796.1"/>
</dbReference>
<dbReference type="CDD" id="cd11711">
    <property type="entry name" value="GINS_A_Sld5"/>
    <property type="match status" value="1"/>
</dbReference>
<evidence type="ECO:0000259" key="8">
    <source>
        <dbReference type="Pfam" id="PF16922"/>
    </source>
</evidence>
<dbReference type="SUPFAM" id="SSF158573">
    <property type="entry name" value="GINS helical bundle-like"/>
    <property type="match status" value="1"/>
</dbReference>
<evidence type="ECO:0000256" key="2">
    <source>
        <dbReference type="ARBA" id="ARBA00008187"/>
    </source>
</evidence>
<dbReference type="CDD" id="cd21692">
    <property type="entry name" value="GINS_B_Sld5"/>
    <property type="match status" value="1"/>
</dbReference>
<organism evidence="9 10">
    <name type="scientific">Saccharomycopsis crataegensis</name>
    <dbReference type="NCBI Taxonomy" id="43959"/>
    <lineage>
        <taxon>Eukaryota</taxon>
        <taxon>Fungi</taxon>
        <taxon>Dikarya</taxon>
        <taxon>Ascomycota</taxon>
        <taxon>Saccharomycotina</taxon>
        <taxon>Saccharomycetes</taxon>
        <taxon>Saccharomycopsidaceae</taxon>
        <taxon>Saccharomycopsis</taxon>
    </lineage>
</organism>
<dbReference type="GeneID" id="90071847"/>
<dbReference type="Pfam" id="PF16922">
    <property type="entry name" value="SLD5_C"/>
    <property type="match status" value="1"/>
</dbReference>
<dbReference type="InterPro" id="IPR036224">
    <property type="entry name" value="GINS_bundle-like_dom_sf"/>
</dbReference>
<protein>
    <recommendedName>
        <fullName evidence="3 6">DNA replication complex GINS protein SLD5</fullName>
    </recommendedName>
</protein>
<dbReference type="Gene3D" id="1.20.58.1030">
    <property type="match status" value="1"/>
</dbReference>
<sequence>MEIGDILKDLERNVNDGRSSRFNLLEQKQQDFAKLNQTWISERTAPELLPYQKELVDSTLVRLRDQVEIIEINSIELETTDADIKLKLLIIENEIERINFIIRSYLRCRLAKIDKFAAYISYNSQTMIDRLSDGEIDYMTQHMKLLQELYSKCFLQDLPDHLQLLDDTSGGISMITEPNFDKFVFIKVVTGDAKPVRFNDHEIVLEKDDIHTIQYKYIMKQLQQGDVVLI</sequence>
<dbReference type="InterPro" id="IPR021151">
    <property type="entry name" value="GINS_A"/>
</dbReference>
<dbReference type="PANTHER" id="PTHR21206">
    <property type="entry name" value="SLD5 PROTEIN"/>
    <property type="match status" value="1"/>
</dbReference>
<dbReference type="InterPro" id="IPR031633">
    <property type="entry name" value="SLD5_C"/>
</dbReference>
<keyword evidence="4 6" id="KW-0235">DNA replication</keyword>
<keyword evidence="5 6" id="KW-0539">Nucleus</keyword>
<feature type="domain" description="DNA replication complex GINS protein SLD5 C-terminal" evidence="8">
    <location>
        <begin position="178"/>
        <end position="230"/>
    </location>
</feature>
<evidence type="ECO:0000256" key="6">
    <source>
        <dbReference type="PIRNR" id="PIRNR007764"/>
    </source>
</evidence>
<evidence type="ECO:0000313" key="10">
    <source>
        <dbReference type="Proteomes" id="UP001360560"/>
    </source>
</evidence>
<dbReference type="EMBL" id="BTFZ01000002">
    <property type="protein sequence ID" value="GMM33868.1"/>
    <property type="molecule type" value="Genomic_DNA"/>
</dbReference>
<evidence type="ECO:0000256" key="3">
    <source>
        <dbReference type="ARBA" id="ARBA00014804"/>
    </source>
</evidence>
<dbReference type="PANTHER" id="PTHR21206:SF0">
    <property type="entry name" value="DNA REPLICATION COMPLEX GINS PROTEIN SLD5"/>
    <property type="match status" value="1"/>
</dbReference>
<dbReference type="InterPro" id="IPR038749">
    <property type="entry name" value="Sld5_GINS_A"/>
</dbReference>
<dbReference type="Pfam" id="PF05916">
    <property type="entry name" value="Sld5"/>
    <property type="match status" value="1"/>
</dbReference>
<evidence type="ECO:0000259" key="7">
    <source>
        <dbReference type="Pfam" id="PF05916"/>
    </source>
</evidence>
<dbReference type="PIRSF" id="PIRSF007764">
    <property type="entry name" value="Sld5"/>
    <property type="match status" value="1"/>
</dbReference>
<evidence type="ECO:0000256" key="4">
    <source>
        <dbReference type="ARBA" id="ARBA00022705"/>
    </source>
</evidence>
<dbReference type="AlphaFoldDB" id="A0AAV5QI92"/>
<dbReference type="Proteomes" id="UP001360560">
    <property type="component" value="Unassembled WGS sequence"/>
</dbReference>
<comment type="subcellular location">
    <subcellularLocation>
        <location evidence="1 6">Nucleus</location>
    </subcellularLocation>
</comment>
<gene>
    <name evidence="9" type="ORF">DASC09_011930</name>
</gene>
<dbReference type="Gene3D" id="3.40.5.60">
    <property type="match status" value="1"/>
</dbReference>
<reference evidence="9 10" key="1">
    <citation type="journal article" date="2023" name="Elife">
        <title>Identification of key yeast species and microbe-microbe interactions impacting larval growth of Drosophila in the wild.</title>
        <authorList>
            <person name="Mure A."/>
            <person name="Sugiura Y."/>
            <person name="Maeda R."/>
            <person name="Honda K."/>
            <person name="Sakurai N."/>
            <person name="Takahashi Y."/>
            <person name="Watada M."/>
            <person name="Katoh T."/>
            <person name="Gotoh A."/>
            <person name="Gotoh Y."/>
            <person name="Taniguchi I."/>
            <person name="Nakamura K."/>
            <person name="Hayashi T."/>
            <person name="Katayama T."/>
            <person name="Uemura T."/>
            <person name="Hattori Y."/>
        </authorList>
    </citation>
    <scope>NUCLEOTIDE SEQUENCE [LARGE SCALE GENOMIC DNA]</scope>
    <source>
        <strain evidence="9 10">SC-9</strain>
    </source>
</reference>
<dbReference type="InterPro" id="IPR008591">
    <property type="entry name" value="GINS_Sld5"/>
</dbReference>
<evidence type="ECO:0000313" key="9">
    <source>
        <dbReference type="EMBL" id="GMM33868.1"/>
    </source>
</evidence>
<comment type="caution">
    <text evidence="9">The sequence shown here is derived from an EMBL/GenBank/DDBJ whole genome shotgun (WGS) entry which is preliminary data.</text>
</comment>
<evidence type="ECO:0000256" key="1">
    <source>
        <dbReference type="ARBA" id="ARBA00004123"/>
    </source>
</evidence>
<evidence type="ECO:0000256" key="5">
    <source>
        <dbReference type="ARBA" id="ARBA00023242"/>
    </source>
</evidence>
<comment type="function">
    <text evidence="6">The GINS complex plays an essential role in the initiation of DNA replication.</text>
</comment>